<dbReference type="Proteomes" id="UP000095283">
    <property type="component" value="Unplaced"/>
</dbReference>
<evidence type="ECO:0000313" key="2">
    <source>
        <dbReference type="Proteomes" id="UP000095283"/>
    </source>
</evidence>
<protein>
    <submittedName>
        <fullName evidence="3">BPTI/Kunitz inhibitor domain-containing protein</fullName>
    </submittedName>
</protein>
<dbReference type="SUPFAM" id="SSF82895">
    <property type="entry name" value="TSP-1 type 1 repeat"/>
    <property type="match status" value="1"/>
</dbReference>
<dbReference type="Gene3D" id="2.20.100.10">
    <property type="entry name" value="Thrombospondin type-1 (TSP1) repeat"/>
    <property type="match status" value="1"/>
</dbReference>
<evidence type="ECO:0000256" key="1">
    <source>
        <dbReference type="SAM" id="MobiDB-lite"/>
    </source>
</evidence>
<keyword evidence="2" id="KW-1185">Reference proteome</keyword>
<sequence length="615" mass="69005">MSATFESQNLSASASQYSAEETQGSVNECQVSPWSSWSICFGDCSYGQTVRNRDVLKPALPKRTDKDTPFIGICPHLYETKHCKQNECNKVKDIEGKPIKKSPELKDAIHRERLHKPLNISMKISETTETSLTSFTASFLSDYPSSVDNETSENFSTDSEDNFAAPIKKALPEVDNSPLKAITTLTFIPTTISPQSDSTHGDSRTNTVNFYIKSAVKETIPTNPDYFVNSLTLDIPQHLKPAKERQSKIQDNVSTLQHPSEENDPIMTTESPINDVLKELESTANLNAHLDDKHIKQALKKNKKLMRALVEAYKRRNSGTTLSSTSQKNREDEITTINQTETVESSTRVELNKFINTTSKAESVVPSTTTLIAPISIPTKLSGIPVNQNKTIKLRETAQMRNDDTIAFKIVDGTILAKEPNEKLIIQKTENVTLPPDIRTSEDKITKAAQNAESKNNSTTNASMSFSTAFKDKNNAEVVATTDTAQYWPRKGYVPNTRKHASEITSKLYMTHEIVQALSEEPVRRSPVLRLDCLENRRCCKIVRSECADGSEPKYVKRYYRPRGSSICLAYHYPRCSQGEEMEEQPIHFEQNCQDLCFNGSEKRIAPLLMLSTEN</sequence>
<feature type="region of interest" description="Disordered" evidence="1">
    <location>
        <begin position="247"/>
        <end position="268"/>
    </location>
</feature>
<dbReference type="WBParaSite" id="Hba_18344">
    <property type="protein sequence ID" value="Hba_18344"/>
    <property type="gene ID" value="Hba_18344"/>
</dbReference>
<dbReference type="PROSITE" id="PS50092">
    <property type="entry name" value="TSP1"/>
    <property type="match status" value="1"/>
</dbReference>
<proteinExistence type="predicted"/>
<evidence type="ECO:0000313" key="3">
    <source>
        <dbReference type="WBParaSite" id="Hba_18344"/>
    </source>
</evidence>
<organism evidence="2 3">
    <name type="scientific">Heterorhabditis bacteriophora</name>
    <name type="common">Entomopathogenic nematode worm</name>
    <dbReference type="NCBI Taxonomy" id="37862"/>
    <lineage>
        <taxon>Eukaryota</taxon>
        <taxon>Metazoa</taxon>
        <taxon>Ecdysozoa</taxon>
        <taxon>Nematoda</taxon>
        <taxon>Chromadorea</taxon>
        <taxon>Rhabditida</taxon>
        <taxon>Rhabditina</taxon>
        <taxon>Rhabditomorpha</taxon>
        <taxon>Strongyloidea</taxon>
        <taxon>Heterorhabditidae</taxon>
        <taxon>Heterorhabditis</taxon>
    </lineage>
</organism>
<dbReference type="InterPro" id="IPR036383">
    <property type="entry name" value="TSP1_rpt_sf"/>
</dbReference>
<feature type="compositionally biased region" description="Polar residues" evidence="1">
    <location>
        <begin position="249"/>
        <end position="258"/>
    </location>
</feature>
<name>A0A1I7XLD7_HETBA</name>
<accession>A0A1I7XLD7</accession>
<reference evidence="3" key="1">
    <citation type="submission" date="2016-11" db="UniProtKB">
        <authorList>
            <consortium name="WormBaseParasite"/>
        </authorList>
    </citation>
    <scope>IDENTIFICATION</scope>
</reference>
<dbReference type="InterPro" id="IPR000884">
    <property type="entry name" value="TSP1_rpt"/>
</dbReference>
<dbReference type="AlphaFoldDB" id="A0A1I7XLD7"/>